<dbReference type="InterPro" id="IPR053142">
    <property type="entry name" value="PchR_regulatory_protein"/>
</dbReference>
<dbReference type="Proteomes" id="UP000830401">
    <property type="component" value="Plasmid unnamed2"/>
</dbReference>
<protein>
    <submittedName>
        <fullName evidence="1">Uncharacterized protein</fullName>
    </submittedName>
</protein>
<sequence length="236" mass="26027">MDPTASGLRRLFDLVQDSGGHWSGDTLHLPTSIGTGFMRLLSPEPGLKLAIHSFILTEALTLDREADYTQPETLLVAFHAFDPAPQAALHLSTARITSSTLGLTTQLPAQTAIFIVALAIDKTLLSNWLPDAEKLLPALFTNQHPVVLDTLLTPEIQAVLRQVAVSRPAHPLDNFFYKIKMQELLYWLFWELALRAMTPVRLLHPADAEKIYQVRTALLANLSDPPNLPSLAEVVG</sequence>
<evidence type="ECO:0000313" key="2">
    <source>
        <dbReference type="Proteomes" id="UP000830401"/>
    </source>
</evidence>
<proteinExistence type="predicted"/>
<dbReference type="PANTHER" id="PTHR47893:SF1">
    <property type="entry name" value="REGULATORY PROTEIN PCHR"/>
    <property type="match status" value="1"/>
</dbReference>
<geneLocation type="plasmid" evidence="1 2">
    <name>unnamed2</name>
</geneLocation>
<evidence type="ECO:0000313" key="1">
    <source>
        <dbReference type="EMBL" id="UOQ68866.1"/>
    </source>
</evidence>
<gene>
    <name evidence="1" type="ORF">MUN86_24465</name>
</gene>
<accession>A0ABY4GDN9</accession>
<reference evidence="1" key="1">
    <citation type="submission" date="2022-04" db="EMBL/GenBank/DDBJ databases">
        <title>Hymenobacter sp. isolated from the air.</title>
        <authorList>
            <person name="Won M."/>
            <person name="Lee C.-M."/>
            <person name="Woen H.-Y."/>
            <person name="Kwon S.-W."/>
        </authorList>
    </citation>
    <scope>NUCLEOTIDE SEQUENCE</scope>
    <source>
        <strain evidence="1">5420S-77</strain>
        <plasmid evidence="1">unnamed2</plasmid>
    </source>
</reference>
<keyword evidence="1" id="KW-0614">Plasmid</keyword>
<keyword evidence="2" id="KW-1185">Reference proteome</keyword>
<organism evidence="1 2">
    <name type="scientific">Hymenobacter volaticus</name>
    <dbReference type="NCBI Taxonomy" id="2932254"/>
    <lineage>
        <taxon>Bacteria</taxon>
        <taxon>Pseudomonadati</taxon>
        <taxon>Bacteroidota</taxon>
        <taxon>Cytophagia</taxon>
        <taxon>Cytophagales</taxon>
        <taxon>Hymenobacteraceae</taxon>
        <taxon>Hymenobacter</taxon>
    </lineage>
</organism>
<name>A0ABY4GDN9_9BACT</name>
<dbReference type="PANTHER" id="PTHR47893">
    <property type="entry name" value="REGULATORY PROTEIN PCHR"/>
    <property type="match status" value="1"/>
</dbReference>
<dbReference type="EMBL" id="CP095063">
    <property type="protein sequence ID" value="UOQ68866.1"/>
    <property type="molecule type" value="Genomic_DNA"/>
</dbReference>
<dbReference type="RefSeq" id="WP_245126488.1">
    <property type="nucleotide sequence ID" value="NZ_CP095063.1"/>
</dbReference>